<evidence type="ECO:0000256" key="3">
    <source>
        <dbReference type="ARBA" id="ARBA00022692"/>
    </source>
</evidence>
<sequence>MEIPTFEESFKLIKRNFWLSGIPLENTKTTIRFFLLYISLLLMIIEETAFLVSKISTEDLLKLTQLAPCTCIGVLSFLKFSAICFKRQKIRQLADMLEQLHADISSDVNKKTLVKRNIIFVNKLIKYYTILNLILINVYNFSTLVFIGIHYANTKEMLYRLPYALIVPFSTDMWPTWLLIYIHSITNGFICVLYFTTIDSLYCIMTSYIFCNFIIINNELRYLETINPKTLTNIVKKHQYTIKLSEDLEDIFTACNLFNVLIGSLEICALGFNLTTGDWAQIPGCVLFLLSVLLQILMMSFFGENILRESTNVGESAFFSKWYEADERSKKIILYIMTRSHAPQKLTAYKFSVIGYGSFIKIISTSWSYFTILKTVYTPPAEVQIE</sequence>
<feature type="transmembrane region" description="Helical" evidence="9">
    <location>
        <begin position="65"/>
        <end position="85"/>
    </location>
</feature>
<evidence type="ECO:0000256" key="7">
    <source>
        <dbReference type="ARBA" id="ARBA00023170"/>
    </source>
</evidence>
<dbReference type="GO" id="GO:0004984">
    <property type="term" value="F:olfactory receptor activity"/>
    <property type="evidence" value="ECO:0007669"/>
    <property type="project" value="InterPro"/>
</dbReference>
<keyword evidence="5 9" id="KW-1133">Transmembrane helix</keyword>
<comment type="caution">
    <text evidence="9">Lacks conserved residue(s) required for the propagation of feature annotation.</text>
</comment>
<keyword evidence="8 9" id="KW-0807">Transducer</keyword>
<comment type="subcellular location">
    <subcellularLocation>
        <location evidence="9">Cell membrane</location>
        <topology evidence="9">Multi-pass membrane protein</topology>
    </subcellularLocation>
    <subcellularLocation>
        <location evidence="1">Membrane</location>
        <topology evidence="1">Multi-pass membrane protein</topology>
    </subcellularLocation>
</comment>
<dbReference type="EMBL" id="KX655975">
    <property type="protein sequence ID" value="AOG12924.1"/>
    <property type="molecule type" value="mRNA"/>
</dbReference>
<feature type="transmembrane region" description="Helical" evidence="9">
    <location>
        <begin position="125"/>
        <end position="149"/>
    </location>
</feature>
<proteinExistence type="evidence at transcript level"/>
<keyword evidence="2 9" id="KW-0716">Sensory transduction</keyword>
<dbReference type="PANTHER" id="PTHR21137:SF44">
    <property type="entry name" value="ODORANT RECEPTOR 13A-RELATED"/>
    <property type="match status" value="1"/>
</dbReference>
<evidence type="ECO:0000313" key="10">
    <source>
        <dbReference type="EMBL" id="AOG12924.1"/>
    </source>
</evidence>
<evidence type="ECO:0000256" key="6">
    <source>
        <dbReference type="ARBA" id="ARBA00023136"/>
    </source>
</evidence>
<keyword evidence="7 9" id="KW-0675">Receptor</keyword>
<feature type="transmembrane region" description="Helical" evidence="9">
    <location>
        <begin position="189"/>
        <end position="215"/>
    </location>
</feature>
<dbReference type="AlphaFoldDB" id="A0A1B3P5S0"/>
<accession>A0A1B3P5S0</accession>
<dbReference type="InterPro" id="IPR004117">
    <property type="entry name" value="7tm6_olfct_rcpt"/>
</dbReference>
<evidence type="ECO:0000256" key="4">
    <source>
        <dbReference type="ARBA" id="ARBA00022725"/>
    </source>
</evidence>
<dbReference type="Pfam" id="PF02949">
    <property type="entry name" value="7tm_6"/>
    <property type="match status" value="1"/>
</dbReference>
<dbReference type="GO" id="GO:0007165">
    <property type="term" value="P:signal transduction"/>
    <property type="evidence" value="ECO:0007669"/>
    <property type="project" value="UniProtKB-KW"/>
</dbReference>
<feature type="transmembrane region" description="Helical" evidence="9">
    <location>
        <begin position="34"/>
        <end position="53"/>
    </location>
</feature>
<name>A0A1B3P5S0_EOGHI</name>
<comment type="similarity">
    <text evidence="9">Belongs to the insect chemoreceptor superfamily. Heteromeric odorant receptor channel (TC 1.A.69) family.</text>
</comment>
<dbReference type="PANTHER" id="PTHR21137">
    <property type="entry name" value="ODORANT RECEPTOR"/>
    <property type="match status" value="1"/>
</dbReference>
<keyword evidence="3 9" id="KW-0812">Transmembrane</keyword>
<reference evidence="10" key="1">
    <citation type="journal article" date="2016" name="BMC Genomics">
        <title>Antennal transcriptome analysis and expression profiles of odorant binding proteins in Eogystia hippophaecolus (Lepidoptera: Cossidae).</title>
        <authorList>
            <person name="Hu P."/>
            <person name="Tao J."/>
            <person name="Cui M."/>
            <person name="Gao C."/>
            <person name="Lu P."/>
            <person name="Luo Y."/>
        </authorList>
    </citation>
    <scope>NUCLEOTIDE SEQUENCE</scope>
</reference>
<dbReference type="GO" id="GO:0005886">
    <property type="term" value="C:plasma membrane"/>
    <property type="evidence" value="ECO:0007669"/>
    <property type="project" value="UniProtKB-SubCell"/>
</dbReference>
<evidence type="ECO:0000256" key="1">
    <source>
        <dbReference type="ARBA" id="ARBA00004141"/>
    </source>
</evidence>
<organism evidence="10">
    <name type="scientific">Eogystia hippophaecolus</name>
    <name type="common">Moth</name>
    <name type="synonym">Holcocerus hippophaecolus</name>
    <dbReference type="NCBI Taxonomy" id="1206364"/>
    <lineage>
        <taxon>Eukaryota</taxon>
        <taxon>Metazoa</taxon>
        <taxon>Ecdysozoa</taxon>
        <taxon>Arthropoda</taxon>
        <taxon>Hexapoda</taxon>
        <taxon>Insecta</taxon>
        <taxon>Pterygota</taxon>
        <taxon>Neoptera</taxon>
        <taxon>Endopterygota</taxon>
        <taxon>Lepidoptera</taxon>
        <taxon>Glossata</taxon>
        <taxon>Ditrysia</taxon>
        <taxon>Cossoidea</taxon>
        <taxon>Cossidae</taxon>
        <taxon>Cossinae</taxon>
        <taxon>Eogystia</taxon>
    </lineage>
</organism>
<feature type="transmembrane region" description="Helical" evidence="9">
    <location>
        <begin position="280"/>
        <end position="302"/>
    </location>
</feature>
<keyword evidence="6 9" id="KW-0472">Membrane</keyword>
<evidence type="ECO:0000256" key="8">
    <source>
        <dbReference type="ARBA" id="ARBA00023224"/>
    </source>
</evidence>
<evidence type="ECO:0000256" key="5">
    <source>
        <dbReference type="ARBA" id="ARBA00022989"/>
    </source>
</evidence>
<evidence type="ECO:0000256" key="2">
    <source>
        <dbReference type="ARBA" id="ARBA00022606"/>
    </source>
</evidence>
<protein>
    <recommendedName>
        <fullName evidence="9">Odorant receptor</fullName>
    </recommendedName>
</protein>
<evidence type="ECO:0000256" key="9">
    <source>
        <dbReference type="RuleBase" id="RU351113"/>
    </source>
</evidence>
<dbReference type="GO" id="GO:0005549">
    <property type="term" value="F:odorant binding"/>
    <property type="evidence" value="ECO:0007669"/>
    <property type="project" value="InterPro"/>
</dbReference>
<keyword evidence="4 9" id="KW-0552">Olfaction</keyword>